<dbReference type="Proteomes" id="UP000663881">
    <property type="component" value="Unassembled WGS sequence"/>
</dbReference>
<evidence type="ECO:0000313" key="2">
    <source>
        <dbReference type="EMBL" id="CAF3767080.1"/>
    </source>
</evidence>
<evidence type="ECO:0000313" key="1">
    <source>
        <dbReference type="EMBL" id="CAF0816860.1"/>
    </source>
</evidence>
<dbReference type="OrthoDB" id="10049972at2759"/>
<sequence length="195" mass="22266">MASDKCIIHSRQNISKLHPAVNQLRRVNTFSNDIYQELPKRCSSCNGNKGLKSIDLDILRQMCEDIILSLSSTLKFRFSSNMSNLVLESFKIITATDGCIVHNSKYQSKFNNAINLIRRGKKYKNSIYHELSKRCCSCNGKKGLNVIDLNVLINICDGISLDKSFETIKLSFEPETDSRECHRRISRFIGKKVKI</sequence>
<name>A0A818ZBY0_9BILA</name>
<gene>
    <name evidence="2" type="ORF">OKA104_LOCUS16591</name>
    <name evidence="1" type="ORF">VCS650_LOCUS4853</name>
</gene>
<accession>A0A818ZBY0</accession>
<dbReference type="Proteomes" id="UP000663891">
    <property type="component" value="Unassembled WGS sequence"/>
</dbReference>
<protein>
    <submittedName>
        <fullName evidence="2">Uncharacterized protein</fullName>
    </submittedName>
</protein>
<proteinExistence type="predicted"/>
<dbReference type="EMBL" id="CAJOAY010000958">
    <property type="protein sequence ID" value="CAF3767080.1"/>
    <property type="molecule type" value="Genomic_DNA"/>
</dbReference>
<dbReference type="AlphaFoldDB" id="A0A818ZBY0"/>
<dbReference type="EMBL" id="CAJNON010000028">
    <property type="protein sequence ID" value="CAF0816860.1"/>
    <property type="molecule type" value="Genomic_DNA"/>
</dbReference>
<comment type="caution">
    <text evidence="2">The sequence shown here is derived from an EMBL/GenBank/DDBJ whole genome shotgun (WGS) entry which is preliminary data.</text>
</comment>
<organism evidence="2 3">
    <name type="scientific">Adineta steineri</name>
    <dbReference type="NCBI Taxonomy" id="433720"/>
    <lineage>
        <taxon>Eukaryota</taxon>
        <taxon>Metazoa</taxon>
        <taxon>Spiralia</taxon>
        <taxon>Gnathifera</taxon>
        <taxon>Rotifera</taxon>
        <taxon>Eurotatoria</taxon>
        <taxon>Bdelloidea</taxon>
        <taxon>Adinetida</taxon>
        <taxon>Adinetidae</taxon>
        <taxon>Adineta</taxon>
    </lineage>
</organism>
<reference evidence="2" key="1">
    <citation type="submission" date="2021-02" db="EMBL/GenBank/DDBJ databases">
        <authorList>
            <person name="Nowell W R."/>
        </authorList>
    </citation>
    <scope>NUCLEOTIDE SEQUENCE</scope>
</reference>
<evidence type="ECO:0000313" key="3">
    <source>
        <dbReference type="Proteomes" id="UP000663881"/>
    </source>
</evidence>